<feature type="transmembrane region" description="Helical" evidence="1">
    <location>
        <begin position="153"/>
        <end position="173"/>
    </location>
</feature>
<evidence type="ECO:0000313" key="2">
    <source>
        <dbReference type="EMBL" id="OGL42491.1"/>
    </source>
</evidence>
<feature type="transmembrane region" description="Helical" evidence="1">
    <location>
        <begin position="303"/>
        <end position="325"/>
    </location>
</feature>
<sequence>MKIRSAILILIFLSHLLGVIGFLSNCDFLSHTTLLNDDYSIHFSHIDPVKRFFSDSGKLWGYSPFFMAGYPKSTIFDADAKSSEVLALLFSFIDSAIVYKVYILFMFLAAPLLYLLTSKNLGLSRDKLVIAFALGAAYWWNSPAIRFNLAGQFAFIFVSYLGILIFSFFYRFLKEGKPLYMLLSMIIGAFALCVHILAPINIAVPCLILYGVYARRITIRSHIYILASLVLILLFNSPWIIPFIKYYPMNNLTEIKWFFGEKNPLFFLGSFFPGGNIARYLRLAILICAIGGFIKWRREKNDLLLPVVGGGIILFIFSYFGSYLRMEFLQNPWRYEFILNLFLLIPASDFLARVFEKTGEVNIRGRIIPLIAGIFLLVTIFPKNLAHAAKMLSIPSGKDKILVYDRLNELKEGRDPLSYEAIPSSYMPDGANELIEWINQNTSRDGRILIEDSCWQSGHAYWGSHLPCILPLYAEREYIGGPLPQFFMKHHFAEFHDAELFEKPIKEITPEKLKEYFDLYNIKWIICFISNSREYFDNLPGMVSMITKIDKFYIYAVKREPNFFVKGKGEISSGYNHLYLKNLSKGDVIIKYHWLDTLKTKPERKVEKVDAMDDPIGFIKIHNPPREIEIYNAY</sequence>
<evidence type="ECO:0000313" key="3">
    <source>
        <dbReference type="Proteomes" id="UP000178526"/>
    </source>
</evidence>
<feature type="transmembrane region" description="Helical" evidence="1">
    <location>
        <begin position="367"/>
        <end position="386"/>
    </location>
</feature>
<evidence type="ECO:0000256" key="1">
    <source>
        <dbReference type="SAM" id="Phobius"/>
    </source>
</evidence>
<dbReference type="AlphaFoldDB" id="A0A1F7RM17"/>
<accession>A0A1F7RM17</accession>
<dbReference type="Proteomes" id="UP000178526">
    <property type="component" value="Unassembled WGS sequence"/>
</dbReference>
<keyword evidence="1" id="KW-0812">Transmembrane</keyword>
<organism evidence="2 3">
    <name type="scientific">Candidatus Schekmanbacteria bacterium GWA2_38_11</name>
    <dbReference type="NCBI Taxonomy" id="1817876"/>
    <lineage>
        <taxon>Bacteria</taxon>
        <taxon>Candidatus Schekmaniibacteriota</taxon>
    </lineage>
</organism>
<name>A0A1F7RM17_9BACT</name>
<comment type="caution">
    <text evidence="2">The sequence shown here is derived from an EMBL/GenBank/DDBJ whole genome shotgun (WGS) entry which is preliminary data.</text>
</comment>
<keyword evidence="1" id="KW-0472">Membrane</keyword>
<keyword evidence="1" id="KW-1133">Transmembrane helix</keyword>
<gene>
    <name evidence="2" type="ORF">A2042_09300</name>
</gene>
<feature type="transmembrane region" description="Helical" evidence="1">
    <location>
        <begin position="337"/>
        <end position="355"/>
    </location>
</feature>
<feature type="transmembrane region" description="Helical" evidence="1">
    <location>
        <begin position="224"/>
        <end position="244"/>
    </location>
</feature>
<protein>
    <recommendedName>
        <fullName evidence="4">Glycosyltransferase RgtA/B/C/D-like domain-containing protein</fullName>
    </recommendedName>
</protein>
<proteinExistence type="predicted"/>
<feature type="transmembrane region" description="Helical" evidence="1">
    <location>
        <begin position="97"/>
        <end position="117"/>
    </location>
</feature>
<reference evidence="2 3" key="1">
    <citation type="journal article" date="2016" name="Nat. Commun.">
        <title>Thousands of microbial genomes shed light on interconnected biogeochemical processes in an aquifer system.</title>
        <authorList>
            <person name="Anantharaman K."/>
            <person name="Brown C.T."/>
            <person name="Hug L.A."/>
            <person name="Sharon I."/>
            <person name="Castelle C.J."/>
            <person name="Probst A.J."/>
            <person name="Thomas B.C."/>
            <person name="Singh A."/>
            <person name="Wilkins M.J."/>
            <person name="Karaoz U."/>
            <person name="Brodie E.L."/>
            <person name="Williams K.H."/>
            <person name="Hubbard S.S."/>
            <person name="Banfield J.F."/>
        </authorList>
    </citation>
    <scope>NUCLEOTIDE SEQUENCE [LARGE SCALE GENOMIC DNA]</scope>
</reference>
<evidence type="ECO:0008006" key="4">
    <source>
        <dbReference type="Google" id="ProtNLM"/>
    </source>
</evidence>
<feature type="transmembrane region" description="Helical" evidence="1">
    <location>
        <begin position="277"/>
        <end position="296"/>
    </location>
</feature>
<feature type="transmembrane region" description="Helical" evidence="1">
    <location>
        <begin position="179"/>
        <end position="212"/>
    </location>
</feature>
<dbReference type="EMBL" id="MGDB01000044">
    <property type="protein sequence ID" value="OGL42491.1"/>
    <property type="molecule type" value="Genomic_DNA"/>
</dbReference>